<evidence type="ECO:0008006" key="3">
    <source>
        <dbReference type="Google" id="ProtNLM"/>
    </source>
</evidence>
<organism evidence="1 2">
    <name type="scientific">Cryoendolithus antarcticus</name>
    <dbReference type="NCBI Taxonomy" id="1507870"/>
    <lineage>
        <taxon>Eukaryota</taxon>
        <taxon>Fungi</taxon>
        <taxon>Dikarya</taxon>
        <taxon>Ascomycota</taxon>
        <taxon>Pezizomycotina</taxon>
        <taxon>Dothideomycetes</taxon>
        <taxon>Dothideomycetidae</taxon>
        <taxon>Cladosporiales</taxon>
        <taxon>Cladosporiaceae</taxon>
        <taxon>Cryoendolithus</taxon>
    </lineage>
</organism>
<evidence type="ECO:0000313" key="1">
    <source>
        <dbReference type="EMBL" id="OQO01635.1"/>
    </source>
</evidence>
<dbReference type="EMBL" id="NAJO01000030">
    <property type="protein sequence ID" value="OQO01635.1"/>
    <property type="molecule type" value="Genomic_DNA"/>
</dbReference>
<comment type="caution">
    <text evidence="1">The sequence shown here is derived from an EMBL/GenBank/DDBJ whole genome shotgun (WGS) entry which is preliminary data.</text>
</comment>
<protein>
    <recommendedName>
        <fullName evidence="3">BTB domain-containing protein</fullName>
    </recommendedName>
</protein>
<dbReference type="OrthoDB" id="3794732at2759"/>
<dbReference type="InParanoid" id="A0A1V8SR33"/>
<accession>A0A1V8SR33</accession>
<reference evidence="2" key="1">
    <citation type="submission" date="2017-03" db="EMBL/GenBank/DDBJ databases">
        <title>Genomes of endolithic fungi from Antarctica.</title>
        <authorList>
            <person name="Coleine C."/>
            <person name="Masonjones S."/>
            <person name="Stajich J.E."/>
        </authorList>
    </citation>
    <scope>NUCLEOTIDE SEQUENCE [LARGE SCALE GENOMIC DNA]</scope>
    <source>
        <strain evidence="2">CCFEE 5527</strain>
    </source>
</reference>
<dbReference type="Proteomes" id="UP000192596">
    <property type="component" value="Unassembled WGS sequence"/>
</dbReference>
<sequence length="245" mass="28277">MADQKRSHDDMTEESSKTVPLATYTTERTPVLKDDQMFTLIVGADGGRNQVEMKHMAGAGKFFQIALKPCWREGQELVMRMPGEDPNLMSHYLYLLRQDKLDDADLESNAPEDRQSRMFAKLASMYVLGERMLDCRFKRRVLEAFVAALRMGGSERRLCPKLDVATAIYDGTPPRSPARRLMVDAFASREIQPGKQTAFREGSDPDFIRDLERIHRASFDDIVRHQMTYWTPRKASDYRRLEYLS</sequence>
<name>A0A1V8SR33_9PEZI</name>
<gene>
    <name evidence="1" type="ORF">B0A48_12671</name>
</gene>
<keyword evidence="2" id="KW-1185">Reference proteome</keyword>
<dbReference type="STRING" id="1507870.A0A1V8SR33"/>
<dbReference type="PANTHER" id="PTHR47843:SF2">
    <property type="entry name" value="BTB DOMAIN-CONTAINING PROTEIN"/>
    <property type="match status" value="1"/>
</dbReference>
<proteinExistence type="predicted"/>
<evidence type="ECO:0000313" key="2">
    <source>
        <dbReference type="Proteomes" id="UP000192596"/>
    </source>
</evidence>
<dbReference type="PANTHER" id="PTHR47843">
    <property type="entry name" value="BTB DOMAIN-CONTAINING PROTEIN-RELATED"/>
    <property type="match status" value="1"/>
</dbReference>
<dbReference type="AlphaFoldDB" id="A0A1V8SR33"/>